<evidence type="ECO:0000256" key="6">
    <source>
        <dbReference type="ARBA" id="ARBA00023136"/>
    </source>
</evidence>
<dbReference type="PROSITE" id="PS50866">
    <property type="entry name" value="GOLD"/>
    <property type="match status" value="1"/>
</dbReference>
<organism evidence="11 12">
    <name type="scientific">Umbelopsis vinacea</name>
    <dbReference type="NCBI Taxonomy" id="44442"/>
    <lineage>
        <taxon>Eukaryota</taxon>
        <taxon>Fungi</taxon>
        <taxon>Fungi incertae sedis</taxon>
        <taxon>Mucoromycota</taxon>
        <taxon>Mucoromycotina</taxon>
        <taxon>Umbelopsidomycetes</taxon>
        <taxon>Umbelopsidales</taxon>
        <taxon>Umbelopsidaceae</taxon>
        <taxon>Umbelopsis</taxon>
    </lineage>
</organism>
<evidence type="ECO:0000256" key="5">
    <source>
        <dbReference type="ARBA" id="ARBA00022989"/>
    </source>
</evidence>
<sequence>MLRFSAFLLLSLVACLVSAIKFDLEALPSSTAFSHRKCLSQHVGDNTMVIVTVKVGEGYNQRVDLEIFDDSESINKYATRRDVGEQGARLAFSTHADASIFVCFTNTLSDGFNPGPNYRRTIDVDYDIGAEALDYSKIAKAEKLEPLEVELRKLEKVVQEIWDEMEYLKSREAKMRDTNGKFIISQYDIMYSIMLNIIPFLLDLESTNERVQWFSIVTLLTLVGLGTWQVMYLRRFFKRKRLID</sequence>
<feature type="chain" id="PRO_5034062817" description="GOLD domain-containing protein" evidence="9">
    <location>
        <begin position="20"/>
        <end position="244"/>
    </location>
</feature>
<comment type="caution">
    <text evidence="11">The sequence shown here is derived from an EMBL/GenBank/DDBJ whole genome shotgun (WGS) entry which is preliminary data.</text>
</comment>
<protein>
    <recommendedName>
        <fullName evidence="10">GOLD domain-containing protein</fullName>
    </recommendedName>
</protein>
<feature type="domain" description="GOLD" evidence="10">
    <location>
        <begin position="36"/>
        <end position="130"/>
    </location>
</feature>
<keyword evidence="6 8" id="KW-0472">Membrane</keyword>
<evidence type="ECO:0000313" key="12">
    <source>
        <dbReference type="Proteomes" id="UP000612746"/>
    </source>
</evidence>
<proteinExistence type="inferred from homology"/>
<name>A0A8H7UD23_9FUNG</name>
<keyword evidence="12" id="KW-1185">Reference proteome</keyword>
<comment type="subcellular location">
    <subcellularLocation>
        <location evidence="1 7">Membrane</location>
        <topology evidence="1 7">Single-pass type I membrane protein</topology>
    </subcellularLocation>
</comment>
<reference evidence="11" key="1">
    <citation type="submission" date="2020-12" db="EMBL/GenBank/DDBJ databases">
        <title>Metabolic potential, ecology and presence of endohyphal bacteria is reflected in genomic diversity of Mucoromycotina.</title>
        <authorList>
            <person name="Muszewska A."/>
            <person name="Okrasinska A."/>
            <person name="Steczkiewicz K."/>
            <person name="Drgas O."/>
            <person name="Orlowska M."/>
            <person name="Perlinska-Lenart U."/>
            <person name="Aleksandrzak-Piekarczyk T."/>
            <person name="Szatraj K."/>
            <person name="Zielenkiewicz U."/>
            <person name="Pilsyk S."/>
            <person name="Malc E."/>
            <person name="Mieczkowski P."/>
            <person name="Kruszewska J.S."/>
            <person name="Biernat P."/>
            <person name="Pawlowska J."/>
        </authorList>
    </citation>
    <scope>NUCLEOTIDE SEQUENCE</scope>
    <source>
        <strain evidence="11">WA0000051536</strain>
    </source>
</reference>
<dbReference type="GO" id="GO:0016020">
    <property type="term" value="C:membrane"/>
    <property type="evidence" value="ECO:0007669"/>
    <property type="project" value="UniProtKB-SubCell"/>
</dbReference>
<keyword evidence="3 7" id="KW-0812">Transmembrane</keyword>
<evidence type="ECO:0000313" key="11">
    <source>
        <dbReference type="EMBL" id="KAG2178505.1"/>
    </source>
</evidence>
<evidence type="ECO:0000256" key="9">
    <source>
        <dbReference type="SAM" id="SignalP"/>
    </source>
</evidence>
<comment type="similarity">
    <text evidence="2 7">Belongs to the EMP24/GP25L family.</text>
</comment>
<evidence type="ECO:0000256" key="2">
    <source>
        <dbReference type="ARBA" id="ARBA00007104"/>
    </source>
</evidence>
<dbReference type="AlphaFoldDB" id="A0A8H7UD23"/>
<accession>A0A8H7UD23</accession>
<dbReference type="OrthoDB" id="759142at2759"/>
<dbReference type="InterPro" id="IPR015720">
    <property type="entry name" value="Emp24-like"/>
</dbReference>
<dbReference type="PROSITE" id="PS51257">
    <property type="entry name" value="PROKAR_LIPOPROTEIN"/>
    <property type="match status" value="1"/>
</dbReference>
<feature type="signal peptide" evidence="9">
    <location>
        <begin position="1"/>
        <end position="19"/>
    </location>
</feature>
<dbReference type="Pfam" id="PF01105">
    <property type="entry name" value="EMP24_GP25L"/>
    <property type="match status" value="2"/>
</dbReference>
<evidence type="ECO:0000256" key="4">
    <source>
        <dbReference type="ARBA" id="ARBA00022729"/>
    </source>
</evidence>
<dbReference type="SMART" id="SM01190">
    <property type="entry name" value="EMP24_GP25L"/>
    <property type="match status" value="1"/>
</dbReference>
<evidence type="ECO:0000256" key="1">
    <source>
        <dbReference type="ARBA" id="ARBA00004479"/>
    </source>
</evidence>
<evidence type="ECO:0000256" key="3">
    <source>
        <dbReference type="ARBA" id="ARBA00022692"/>
    </source>
</evidence>
<keyword evidence="4 9" id="KW-0732">Signal</keyword>
<gene>
    <name evidence="11" type="ORF">INT44_001657</name>
</gene>
<dbReference type="PANTHER" id="PTHR22811">
    <property type="entry name" value="TRANSMEMBRANE EMP24 DOMAIN-CONTAINING PROTEIN"/>
    <property type="match status" value="1"/>
</dbReference>
<evidence type="ECO:0000259" key="10">
    <source>
        <dbReference type="PROSITE" id="PS50866"/>
    </source>
</evidence>
<evidence type="ECO:0000256" key="7">
    <source>
        <dbReference type="RuleBase" id="RU003827"/>
    </source>
</evidence>
<dbReference type="Proteomes" id="UP000612746">
    <property type="component" value="Unassembled WGS sequence"/>
</dbReference>
<evidence type="ECO:0000256" key="8">
    <source>
        <dbReference type="SAM" id="Phobius"/>
    </source>
</evidence>
<keyword evidence="5 8" id="KW-1133">Transmembrane helix</keyword>
<feature type="transmembrane region" description="Helical" evidence="8">
    <location>
        <begin position="213"/>
        <end position="233"/>
    </location>
</feature>
<dbReference type="EMBL" id="JAEPRA010000011">
    <property type="protein sequence ID" value="KAG2178505.1"/>
    <property type="molecule type" value="Genomic_DNA"/>
</dbReference>
<dbReference type="InterPro" id="IPR009038">
    <property type="entry name" value="GOLD_dom"/>
</dbReference>